<keyword evidence="1" id="KW-0677">Repeat</keyword>
<keyword evidence="2 3" id="KW-0694">RNA-binding</keyword>
<evidence type="ECO:0000313" key="6">
    <source>
        <dbReference type="Proteomes" id="UP000007303"/>
    </source>
</evidence>
<sequence length="392" mass="44090">IMTSILRLQGLDVRASTKDVRAFFTYHRIPDGGVYIVGGRLREAFIAFATERDAQLAMCQSGKTLKGSKVTLSKSSMEELEKRLKLLLVKKKKPSSFARPQISPASAPKPTDPRLFEPTGVCTVLGLQSSNKEASKASAPSVDKICNTSISDETRKPEQTVCLESGYVRLFGLPQTATKKLICRFFRGLEVQEVIVNVKLGLSSGCLVKFASEKEAGRALLFNHQLLESNPIEVRRASKKMWMSALQECEDAFGVPKSHEFEKTPPKETITCKPNWAALLRRRRVDHLKHFPPKRHRPGSQSAREYWVLVKNLPKNITKTEIKELLGCPEVERKNVLHLLDQAGNRTDTAFVLFTRVEDYEYAINLTGRQVGNRAIQVSTTTRLMMKDMMVK</sequence>
<reference evidence="5" key="2">
    <citation type="submission" date="2025-08" db="UniProtKB">
        <authorList>
            <consortium name="Ensembl"/>
        </authorList>
    </citation>
    <scope>IDENTIFICATION</scope>
</reference>
<dbReference type="STRING" id="99883.ENSTNIP00000021543"/>
<reference evidence="6" key="1">
    <citation type="journal article" date="2004" name="Nature">
        <title>Genome duplication in the teleost fish Tetraodon nigroviridis reveals the early vertebrate proto-karyotype.</title>
        <authorList>
            <person name="Jaillon O."/>
            <person name="Aury J.-M."/>
            <person name="Brunet F."/>
            <person name="Petit J.-L."/>
            <person name="Stange-Thomann N."/>
            <person name="Mauceli E."/>
            <person name="Bouneau L."/>
            <person name="Fischer C."/>
            <person name="Ozouf-Costaz C."/>
            <person name="Bernot A."/>
            <person name="Nicaud S."/>
            <person name="Jaffe D."/>
            <person name="Fisher S."/>
            <person name="Lutfalla G."/>
            <person name="Dossat C."/>
            <person name="Segurens B."/>
            <person name="Dasilva C."/>
            <person name="Salanoubat M."/>
            <person name="Levy M."/>
            <person name="Boudet N."/>
            <person name="Castellano S."/>
            <person name="Anthouard V."/>
            <person name="Jubin C."/>
            <person name="Castelli V."/>
            <person name="Katinka M."/>
            <person name="Vacherie B."/>
            <person name="Biemont C."/>
            <person name="Skalli Z."/>
            <person name="Cattolico L."/>
            <person name="Poulain J."/>
            <person name="De Berardinis V."/>
            <person name="Cruaud C."/>
            <person name="Duprat S."/>
            <person name="Brottier P."/>
            <person name="Coutanceau J.-P."/>
            <person name="Gouzy J."/>
            <person name="Parra G."/>
            <person name="Lardier G."/>
            <person name="Chapple C."/>
            <person name="McKernan K.J."/>
            <person name="McEwan P."/>
            <person name="Bosak S."/>
            <person name="Kellis M."/>
            <person name="Volff J.-N."/>
            <person name="Guigo R."/>
            <person name="Zody M.C."/>
            <person name="Mesirov J."/>
            <person name="Lindblad-Toh K."/>
            <person name="Birren B."/>
            <person name="Nusbaum C."/>
            <person name="Kahn D."/>
            <person name="Robinson-Rechavi M."/>
            <person name="Laudet V."/>
            <person name="Schachter V."/>
            <person name="Quetier F."/>
            <person name="Saurin W."/>
            <person name="Scarpelli C."/>
            <person name="Wincker P."/>
            <person name="Lander E.S."/>
            <person name="Weissenbach J."/>
            <person name="Roest Crollius H."/>
        </authorList>
    </citation>
    <scope>NUCLEOTIDE SEQUENCE [LARGE SCALE GENOMIC DNA]</scope>
</reference>
<dbReference type="Ensembl" id="ENSTNIT00000021778.1">
    <property type="protein sequence ID" value="ENSTNIP00000021543.1"/>
    <property type="gene ID" value="ENSTNIG00000018374.1"/>
</dbReference>
<dbReference type="PROSITE" id="PS50102">
    <property type="entry name" value="RRM"/>
    <property type="match status" value="1"/>
</dbReference>
<proteinExistence type="predicted"/>
<dbReference type="GeneTree" id="ENSGT00940000158322"/>
<feature type="domain" description="RRM" evidence="4">
    <location>
        <begin position="306"/>
        <end position="383"/>
    </location>
</feature>
<dbReference type="Pfam" id="PF00076">
    <property type="entry name" value="RRM_1"/>
    <property type="match status" value="1"/>
</dbReference>
<dbReference type="GO" id="GO:0003723">
    <property type="term" value="F:RNA binding"/>
    <property type="evidence" value="ECO:0007669"/>
    <property type="project" value="UniProtKB-UniRule"/>
</dbReference>
<dbReference type="SMART" id="SM00360">
    <property type="entry name" value="RRM"/>
    <property type="match status" value="3"/>
</dbReference>
<dbReference type="AlphaFoldDB" id="H3DLZ5"/>
<protein>
    <submittedName>
        <fullName evidence="5">RNA binding motif protein 12Ba</fullName>
    </submittedName>
</protein>
<dbReference type="InterPro" id="IPR035979">
    <property type="entry name" value="RBD_domain_sf"/>
</dbReference>
<evidence type="ECO:0000313" key="5">
    <source>
        <dbReference type="Ensembl" id="ENSTNIP00000021543.1"/>
    </source>
</evidence>
<reference evidence="5" key="3">
    <citation type="submission" date="2025-09" db="UniProtKB">
        <authorList>
            <consortium name="Ensembl"/>
        </authorList>
    </citation>
    <scope>IDENTIFICATION</scope>
</reference>
<dbReference type="HOGENOM" id="CLU_004368_1_1_1"/>
<dbReference type="CDD" id="cd12254">
    <property type="entry name" value="RRM_hnRNPH_ESRPs_RBM12_like"/>
    <property type="match status" value="1"/>
</dbReference>
<evidence type="ECO:0000259" key="4">
    <source>
        <dbReference type="PROSITE" id="PS50102"/>
    </source>
</evidence>
<dbReference type="PANTHER" id="PTHR13976">
    <property type="entry name" value="HETEROGENEOUS NUCLEAR RIBONUCLEOPROTEIN-RELATED"/>
    <property type="match status" value="1"/>
</dbReference>
<accession>H3DLZ5</accession>
<dbReference type="InterPro" id="IPR012677">
    <property type="entry name" value="Nucleotide-bd_a/b_plait_sf"/>
</dbReference>
<dbReference type="InterPro" id="IPR000504">
    <property type="entry name" value="RRM_dom"/>
</dbReference>
<dbReference type="Proteomes" id="UP000007303">
    <property type="component" value="Unassembled WGS sequence"/>
</dbReference>
<dbReference type="Gene3D" id="3.30.70.330">
    <property type="match status" value="3"/>
</dbReference>
<evidence type="ECO:0000256" key="1">
    <source>
        <dbReference type="ARBA" id="ARBA00022737"/>
    </source>
</evidence>
<organism evidence="5 6">
    <name type="scientific">Tetraodon nigroviridis</name>
    <name type="common">Spotted green pufferfish</name>
    <name type="synonym">Chelonodon nigroviridis</name>
    <dbReference type="NCBI Taxonomy" id="99883"/>
    <lineage>
        <taxon>Eukaryota</taxon>
        <taxon>Metazoa</taxon>
        <taxon>Chordata</taxon>
        <taxon>Craniata</taxon>
        <taxon>Vertebrata</taxon>
        <taxon>Euteleostomi</taxon>
        <taxon>Actinopterygii</taxon>
        <taxon>Neopterygii</taxon>
        <taxon>Teleostei</taxon>
        <taxon>Neoteleostei</taxon>
        <taxon>Acanthomorphata</taxon>
        <taxon>Eupercaria</taxon>
        <taxon>Tetraodontiformes</taxon>
        <taxon>Tetradontoidea</taxon>
        <taxon>Tetraodontidae</taxon>
        <taxon>Tetraodon</taxon>
    </lineage>
</organism>
<dbReference type="InterPro" id="IPR050666">
    <property type="entry name" value="ESRP"/>
</dbReference>
<evidence type="ECO:0000256" key="2">
    <source>
        <dbReference type="ARBA" id="ARBA00022884"/>
    </source>
</evidence>
<keyword evidence="6" id="KW-1185">Reference proteome</keyword>
<name>H3DLZ5_TETNG</name>
<dbReference type="InParanoid" id="H3DLZ5"/>
<evidence type="ECO:0000256" key="3">
    <source>
        <dbReference type="PROSITE-ProRule" id="PRU00176"/>
    </source>
</evidence>
<dbReference type="SUPFAM" id="SSF54928">
    <property type="entry name" value="RNA-binding domain, RBD"/>
    <property type="match status" value="3"/>
</dbReference>
<dbReference type="OMA" id="GLNHGCL"/>